<evidence type="ECO:0000313" key="1">
    <source>
        <dbReference type="EMBL" id="JAH26330.1"/>
    </source>
</evidence>
<protein>
    <submittedName>
        <fullName evidence="1">Uncharacterized protein</fullName>
    </submittedName>
</protein>
<sequence>MALNDIIMFTWERLFAGSVRSCCAILPFSILSDCCACGDCVGMGVDGLWRSGVIHTGVSSARKALRPICTV</sequence>
<accession>A0A0E9RCZ5</accession>
<dbReference type="EMBL" id="GBXM01082247">
    <property type="protein sequence ID" value="JAH26330.1"/>
    <property type="molecule type" value="Transcribed_RNA"/>
</dbReference>
<dbReference type="AlphaFoldDB" id="A0A0E9RCZ5"/>
<reference evidence="1" key="1">
    <citation type="submission" date="2014-11" db="EMBL/GenBank/DDBJ databases">
        <authorList>
            <person name="Amaro Gonzalez C."/>
        </authorList>
    </citation>
    <scope>NUCLEOTIDE SEQUENCE</scope>
</reference>
<proteinExistence type="predicted"/>
<organism evidence="1">
    <name type="scientific">Anguilla anguilla</name>
    <name type="common">European freshwater eel</name>
    <name type="synonym">Muraena anguilla</name>
    <dbReference type="NCBI Taxonomy" id="7936"/>
    <lineage>
        <taxon>Eukaryota</taxon>
        <taxon>Metazoa</taxon>
        <taxon>Chordata</taxon>
        <taxon>Craniata</taxon>
        <taxon>Vertebrata</taxon>
        <taxon>Euteleostomi</taxon>
        <taxon>Actinopterygii</taxon>
        <taxon>Neopterygii</taxon>
        <taxon>Teleostei</taxon>
        <taxon>Anguilliformes</taxon>
        <taxon>Anguillidae</taxon>
        <taxon>Anguilla</taxon>
    </lineage>
</organism>
<reference evidence="1" key="2">
    <citation type="journal article" date="2015" name="Fish Shellfish Immunol.">
        <title>Early steps in the European eel (Anguilla anguilla)-Vibrio vulnificus interaction in the gills: Role of the RtxA13 toxin.</title>
        <authorList>
            <person name="Callol A."/>
            <person name="Pajuelo D."/>
            <person name="Ebbesson L."/>
            <person name="Teles M."/>
            <person name="MacKenzie S."/>
            <person name="Amaro C."/>
        </authorList>
    </citation>
    <scope>NUCLEOTIDE SEQUENCE</scope>
</reference>
<name>A0A0E9RCZ5_ANGAN</name>